<keyword evidence="1" id="KW-0472">Membrane</keyword>
<name>A0ABR0T203_9HYPO</name>
<proteinExistence type="predicted"/>
<sequence>MMPPLTKFIVIIPLVLAFVSFILTTLALFAGHQKGFMEDYAVVRLNTSMIGQNILKNDKPKDTGKSDNNKSFLDDVRDKWHDVKDDAKGKIGDIAGDVIGDVADKLGVSEWYSVHIMNSCEGNYGRDATADNFKLNVTNCTTSTPAYRFNLTEILDHEMSVGPFHINLAKIDWPDSIQDKLDNLNDSLLALFVFYVLGVGFSGLTMLACIPTIILPEKKYLILLNLSFSSLGAFFIALGSIVVTAAGSIGTNALNKAGEKVSVVAEQGTKFYIISWIAAGFMTMVTLFWAAQFFLLNRKIKKQMAEESKEAY</sequence>
<reference evidence="2 3" key="1">
    <citation type="submission" date="2024-01" db="EMBL/GenBank/DDBJ databases">
        <title>Complete genome of Cladobotryum mycophilum ATHUM6906.</title>
        <authorList>
            <person name="Christinaki A.C."/>
            <person name="Myridakis A.I."/>
            <person name="Kouvelis V.N."/>
        </authorList>
    </citation>
    <scope>NUCLEOTIDE SEQUENCE [LARGE SCALE GENOMIC DNA]</scope>
    <source>
        <strain evidence="2 3">ATHUM6906</strain>
    </source>
</reference>
<dbReference type="Pfam" id="PF06687">
    <property type="entry name" value="SUR7"/>
    <property type="match status" value="1"/>
</dbReference>
<feature type="transmembrane region" description="Helical" evidence="1">
    <location>
        <begin position="271"/>
        <end position="296"/>
    </location>
</feature>
<evidence type="ECO:0000313" key="2">
    <source>
        <dbReference type="EMBL" id="KAK5998392.1"/>
    </source>
</evidence>
<dbReference type="EMBL" id="JAVFKD010000001">
    <property type="protein sequence ID" value="KAK5998392.1"/>
    <property type="molecule type" value="Genomic_DNA"/>
</dbReference>
<comment type="caution">
    <text evidence="2">The sequence shown here is derived from an EMBL/GenBank/DDBJ whole genome shotgun (WGS) entry which is preliminary data.</text>
</comment>
<gene>
    <name evidence="2" type="ORF">PT974_00771</name>
</gene>
<keyword evidence="1" id="KW-0812">Transmembrane</keyword>
<evidence type="ECO:0000256" key="1">
    <source>
        <dbReference type="SAM" id="Phobius"/>
    </source>
</evidence>
<accession>A0ABR0T203</accession>
<dbReference type="PANTHER" id="PTHR28019">
    <property type="entry name" value="CELL MEMBRANE PROTEIN YLR413W-RELATED"/>
    <property type="match status" value="1"/>
</dbReference>
<dbReference type="PANTHER" id="PTHR28019:SF7">
    <property type="entry name" value="SUR7 PROTEIN"/>
    <property type="match status" value="1"/>
</dbReference>
<feature type="transmembrane region" description="Helical" evidence="1">
    <location>
        <begin position="222"/>
        <end position="251"/>
    </location>
</feature>
<feature type="transmembrane region" description="Helical" evidence="1">
    <location>
        <begin position="188"/>
        <end position="210"/>
    </location>
</feature>
<evidence type="ECO:0008006" key="4">
    <source>
        <dbReference type="Google" id="ProtNLM"/>
    </source>
</evidence>
<dbReference type="InterPro" id="IPR009571">
    <property type="entry name" value="SUR7/Rim9-like_fungi"/>
</dbReference>
<dbReference type="Proteomes" id="UP001338125">
    <property type="component" value="Unassembled WGS sequence"/>
</dbReference>
<keyword evidence="3" id="KW-1185">Reference proteome</keyword>
<evidence type="ECO:0000313" key="3">
    <source>
        <dbReference type="Proteomes" id="UP001338125"/>
    </source>
</evidence>
<organism evidence="2 3">
    <name type="scientific">Cladobotryum mycophilum</name>
    <dbReference type="NCBI Taxonomy" id="491253"/>
    <lineage>
        <taxon>Eukaryota</taxon>
        <taxon>Fungi</taxon>
        <taxon>Dikarya</taxon>
        <taxon>Ascomycota</taxon>
        <taxon>Pezizomycotina</taxon>
        <taxon>Sordariomycetes</taxon>
        <taxon>Hypocreomycetidae</taxon>
        <taxon>Hypocreales</taxon>
        <taxon>Hypocreaceae</taxon>
        <taxon>Cladobotryum</taxon>
    </lineage>
</organism>
<dbReference type="InterPro" id="IPR052413">
    <property type="entry name" value="SUR7_domain"/>
</dbReference>
<protein>
    <recommendedName>
        <fullName evidence="4">SUR7 protein</fullName>
    </recommendedName>
</protein>
<keyword evidence="1" id="KW-1133">Transmembrane helix</keyword>